<dbReference type="InterPro" id="IPR005073">
    <property type="entry name" value="Peptidase_M74"/>
</dbReference>
<evidence type="ECO:0000256" key="3">
    <source>
        <dbReference type="ARBA" id="ARBA00022729"/>
    </source>
</evidence>
<evidence type="ECO:0000256" key="2">
    <source>
        <dbReference type="ARBA" id="ARBA00022723"/>
    </source>
</evidence>
<comment type="caution">
    <text evidence="11">The sequence shown here is derived from an EMBL/GenBank/DDBJ whole genome shotgun (WGS) entry which is preliminary data.</text>
</comment>
<evidence type="ECO:0000313" key="12">
    <source>
        <dbReference type="Proteomes" id="UP000031586"/>
    </source>
</evidence>
<keyword evidence="2" id="KW-0479">Metal-binding</keyword>
<feature type="region of interest" description="Disordered" evidence="9">
    <location>
        <begin position="235"/>
        <end position="279"/>
    </location>
</feature>
<dbReference type="GO" id="GO:0046872">
    <property type="term" value="F:metal ion binding"/>
    <property type="evidence" value="ECO:0007669"/>
    <property type="project" value="UniProtKB-KW"/>
</dbReference>
<dbReference type="SUPFAM" id="SSF55166">
    <property type="entry name" value="Hedgehog/DD-peptidase"/>
    <property type="match status" value="1"/>
</dbReference>
<dbReference type="InterPro" id="IPR009045">
    <property type="entry name" value="Zn_M74/Hedgehog-like"/>
</dbReference>
<evidence type="ECO:0000256" key="8">
    <source>
        <dbReference type="PIRSR" id="PIRSR018455-2"/>
    </source>
</evidence>
<evidence type="ECO:0000256" key="9">
    <source>
        <dbReference type="SAM" id="MobiDB-lite"/>
    </source>
</evidence>
<keyword evidence="6" id="KW-0862">Zinc</keyword>
<dbReference type="RefSeq" id="WP_020194967.1">
    <property type="nucleotide sequence ID" value="NZ_BAOH01000010.1"/>
</dbReference>
<feature type="disulfide bond" evidence="8">
    <location>
        <begin position="186"/>
        <end position="235"/>
    </location>
</feature>
<evidence type="ECO:0000256" key="7">
    <source>
        <dbReference type="ARBA" id="ARBA00023049"/>
    </source>
</evidence>
<evidence type="ECO:0000256" key="1">
    <source>
        <dbReference type="ARBA" id="ARBA00022670"/>
    </source>
</evidence>
<keyword evidence="5" id="KW-0378">Hydrolase</keyword>
<proteinExistence type="predicted"/>
<keyword evidence="4" id="KW-0574">Periplasm</keyword>
<evidence type="ECO:0000256" key="6">
    <source>
        <dbReference type="ARBA" id="ARBA00022833"/>
    </source>
</evidence>
<dbReference type="NCBIfam" id="NF006947">
    <property type="entry name" value="PRK09429.1"/>
    <property type="match status" value="1"/>
</dbReference>
<feature type="chain" id="PRO_5002157025" evidence="10">
    <location>
        <begin position="20"/>
        <end position="279"/>
    </location>
</feature>
<evidence type="ECO:0000256" key="10">
    <source>
        <dbReference type="SAM" id="SignalP"/>
    </source>
</evidence>
<keyword evidence="3 10" id="KW-0732">Signal</keyword>
<dbReference type="Proteomes" id="UP000031586">
    <property type="component" value="Unassembled WGS sequence"/>
</dbReference>
<keyword evidence="8" id="KW-1015">Disulfide bond</keyword>
<reference evidence="11 12" key="1">
    <citation type="submission" date="2014-07" db="EMBL/GenBank/DDBJ databases">
        <title>Unique and conserved regions in Vibrio harveyi and related species in comparison with the shrimp pathogen Vibrio harveyi CAIM 1792.</title>
        <authorList>
            <person name="Espinoza-Valles I."/>
            <person name="Vora G."/>
            <person name="Leekitcharoenphon P."/>
            <person name="Ussery D."/>
            <person name="Hoj L."/>
            <person name="Gomez-Gil B."/>
        </authorList>
    </citation>
    <scope>NUCLEOTIDE SEQUENCE [LARGE SCALE GENOMIC DNA]</scope>
    <source>
        <strain evidence="12">CAIM 1854 / LMG 25443</strain>
    </source>
</reference>
<dbReference type="AlphaFoldDB" id="A0A0C1ZC81"/>
<feature type="disulfide bond" evidence="8">
    <location>
        <begin position="216"/>
        <end position="223"/>
    </location>
</feature>
<dbReference type="Gene3D" id="3.30.1380.10">
    <property type="match status" value="1"/>
</dbReference>
<evidence type="ECO:0000256" key="5">
    <source>
        <dbReference type="ARBA" id="ARBA00022801"/>
    </source>
</evidence>
<keyword evidence="1" id="KW-0645">Protease</keyword>
<evidence type="ECO:0000256" key="4">
    <source>
        <dbReference type="ARBA" id="ARBA00022764"/>
    </source>
</evidence>
<feature type="compositionally biased region" description="Polar residues" evidence="9">
    <location>
        <begin position="249"/>
        <end position="259"/>
    </location>
</feature>
<sequence length="279" mass="31201">MKLSLSFCLSFLFSASLYATPWEQVSGPTNNTSSSIGSYANGCLDGASPLPLDGIGYQVLRSKTKRYYGHPHTISFVEELAKKANQDLNTTLLIGDLSLARGGRFSSGHSSHQTGLDIDIWLRLADEPLSYNELQLPKPMSVVDLKKYQILEHRWEKRHFEIIRSAAQSERVARIFVHPVIKEQLCKQEASRERAWLRKVRPWWGHHYHFHVRLACPASSLNCVNQAPPPMGDGCGAELASWKPKSPSPKATNKKSTPSPAKKNRKLTPAECAPLITMK</sequence>
<organism evidence="11 12">
    <name type="scientific">Vibrio owensii CAIM 1854 = LMG 25443</name>
    <dbReference type="NCBI Taxonomy" id="1229493"/>
    <lineage>
        <taxon>Bacteria</taxon>
        <taxon>Pseudomonadati</taxon>
        <taxon>Pseudomonadota</taxon>
        <taxon>Gammaproteobacteria</taxon>
        <taxon>Vibrionales</taxon>
        <taxon>Vibrionaceae</taxon>
        <taxon>Vibrio</taxon>
    </lineage>
</organism>
<protein>
    <submittedName>
        <fullName evidence="11">Peptidase</fullName>
    </submittedName>
</protein>
<name>A0A0C1ZC81_9VIBR</name>
<dbReference type="GO" id="GO:0006508">
    <property type="term" value="P:proteolysis"/>
    <property type="evidence" value="ECO:0007669"/>
    <property type="project" value="UniProtKB-KW"/>
</dbReference>
<dbReference type="EMBL" id="JPRD01000052">
    <property type="protein sequence ID" value="KIF50516.1"/>
    <property type="molecule type" value="Genomic_DNA"/>
</dbReference>
<gene>
    <name evidence="11" type="ORF">H735_24850</name>
</gene>
<evidence type="ECO:0000313" key="11">
    <source>
        <dbReference type="EMBL" id="KIF50516.1"/>
    </source>
</evidence>
<keyword evidence="7" id="KW-0482">Metalloprotease</keyword>
<dbReference type="PIRSF" id="PIRSF018455">
    <property type="entry name" value="MepA"/>
    <property type="match status" value="1"/>
</dbReference>
<dbReference type="GO" id="GO:0008237">
    <property type="term" value="F:metallopeptidase activity"/>
    <property type="evidence" value="ECO:0007669"/>
    <property type="project" value="UniProtKB-KW"/>
</dbReference>
<dbReference type="PATRIC" id="fig|1229493.5.peg.4540"/>
<dbReference type="GO" id="GO:0004252">
    <property type="term" value="F:serine-type endopeptidase activity"/>
    <property type="evidence" value="ECO:0007669"/>
    <property type="project" value="InterPro"/>
</dbReference>
<dbReference type="GO" id="GO:0030288">
    <property type="term" value="C:outer membrane-bounded periplasmic space"/>
    <property type="evidence" value="ECO:0007669"/>
    <property type="project" value="InterPro"/>
</dbReference>
<accession>A0A0C1ZC81</accession>
<feature type="signal peptide" evidence="10">
    <location>
        <begin position="1"/>
        <end position="19"/>
    </location>
</feature>
<dbReference type="Pfam" id="PF03411">
    <property type="entry name" value="Peptidase_M74"/>
    <property type="match status" value="1"/>
</dbReference>